<dbReference type="EMBL" id="JANHOG010001209">
    <property type="protein sequence ID" value="KAJ3541332.1"/>
    <property type="molecule type" value="Genomic_DNA"/>
</dbReference>
<keyword evidence="2" id="KW-1185">Reference proteome</keyword>
<gene>
    <name evidence="1" type="ORF">NM688_g6100</name>
</gene>
<protein>
    <submittedName>
        <fullName evidence="1">Uncharacterized protein</fullName>
    </submittedName>
</protein>
<sequence>MGSASSKAARKLPKTAKPSWSGARTPGPTDTPAAEPTSNTLRSKIPPEAQTASETRTEEIERDSRDPQFLAKLNQLGPVKVDHNMAAFRPAAALAQQVYQTRLQSEVEASSAQTSHNHLLASTLTDLLEDLKYSNSRDDLAALSRRYHIDVDKIESIARFVNTPTVDPDSIVREMGEDGVENMTMKACVMWKNASFLK</sequence>
<accession>A0ACC1SK74</accession>
<evidence type="ECO:0000313" key="1">
    <source>
        <dbReference type="EMBL" id="KAJ3541332.1"/>
    </source>
</evidence>
<reference evidence="1" key="1">
    <citation type="submission" date="2022-07" db="EMBL/GenBank/DDBJ databases">
        <title>Genome Sequence of Phlebia brevispora.</title>
        <authorList>
            <person name="Buettner E."/>
        </authorList>
    </citation>
    <scope>NUCLEOTIDE SEQUENCE</scope>
    <source>
        <strain evidence="1">MPL23</strain>
    </source>
</reference>
<proteinExistence type="predicted"/>
<dbReference type="Proteomes" id="UP001148662">
    <property type="component" value="Unassembled WGS sequence"/>
</dbReference>
<name>A0ACC1SK74_9APHY</name>
<organism evidence="1 2">
    <name type="scientific">Phlebia brevispora</name>
    <dbReference type="NCBI Taxonomy" id="194682"/>
    <lineage>
        <taxon>Eukaryota</taxon>
        <taxon>Fungi</taxon>
        <taxon>Dikarya</taxon>
        <taxon>Basidiomycota</taxon>
        <taxon>Agaricomycotina</taxon>
        <taxon>Agaricomycetes</taxon>
        <taxon>Polyporales</taxon>
        <taxon>Meruliaceae</taxon>
        <taxon>Phlebia</taxon>
    </lineage>
</organism>
<comment type="caution">
    <text evidence="1">The sequence shown here is derived from an EMBL/GenBank/DDBJ whole genome shotgun (WGS) entry which is preliminary data.</text>
</comment>
<evidence type="ECO:0000313" key="2">
    <source>
        <dbReference type="Proteomes" id="UP001148662"/>
    </source>
</evidence>